<accession>A0A6H3NZT1</accession>
<dbReference type="EMBL" id="RQHU01000005">
    <property type="protein sequence ID" value="TGN16686.1"/>
    <property type="molecule type" value="Genomic_DNA"/>
</dbReference>
<organism evidence="1 2">
    <name type="scientific">Leptospira bandrabouensis</name>
    <dbReference type="NCBI Taxonomy" id="2484903"/>
    <lineage>
        <taxon>Bacteria</taxon>
        <taxon>Pseudomonadati</taxon>
        <taxon>Spirochaetota</taxon>
        <taxon>Spirochaetia</taxon>
        <taxon>Leptospirales</taxon>
        <taxon>Leptospiraceae</taxon>
        <taxon>Leptospira</taxon>
    </lineage>
</organism>
<proteinExistence type="predicted"/>
<reference evidence="1" key="1">
    <citation type="journal article" date="2019" name="PLoS Negl. Trop. Dis.">
        <title>Revisiting the worldwide diversity of Leptospira species in the environment.</title>
        <authorList>
            <person name="Vincent A.T."/>
            <person name="Schiettekatte O."/>
            <person name="Bourhy P."/>
            <person name="Veyrier F.J."/>
            <person name="Picardeau M."/>
        </authorList>
    </citation>
    <scope>NUCLEOTIDE SEQUENCE [LARGE SCALE GENOMIC DNA]</scope>
    <source>
        <strain evidence="1">201601109</strain>
    </source>
</reference>
<protein>
    <submittedName>
        <fullName evidence="1">Uncharacterized protein</fullName>
    </submittedName>
</protein>
<keyword evidence="2" id="KW-1185">Reference proteome</keyword>
<dbReference type="AlphaFoldDB" id="A0A6H3NZT1"/>
<comment type="caution">
    <text evidence="1">The sequence shown here is derived from an EMBL/GenBank/DDBJ whole genome shotgun (WGS) entry which is preliminary data.</text>
</comment>
<evidence type="ECO:0000313" key="1">
    <source>
        <dbReference type="EMBL" id="TGN16686.1"/>
    </source>
</evidence>
<dbReference type="Proteomes" id="UP000297649">
    <property type="component" value="Unassembled WGS sequence"/>
</dbReference>
<dbReference type="OrthoDB" id="338234at2"/>
<evidence type="ECO:0000313" key="2">
    <source>
        <dbReference type="Proteomes" id="UP000297649"/>
    </source>
</evidence>
<gene>
    <name evidence="1" type="ORF">EHR08_06605</name>
</gene>
<name>A0A6H3NZT1_9LEPT</name>
<sequence>MSFNNPRDPFSKSYWETWLWEEYLRGLCDSNIRASIRLGSGNYKIYPYKLLKLKNGNFVVTAGVYETITWNGNNSGKNFSFSGTPGTNMNAIVFLVNGKSFQIEWLDYIGETVNASDNKEIAPISELSNGDVVVATYIKSAEQGTPLSPKSNTNSLILVRFDNKGGRIWSTYLDKIDNSIVENRFALVTDDVDNIHLFFNGRAISMTPDTNGFGEFPTVEVASQATNAGMEEIGWATISPQGQPIRQRYLPSYGRVLVYNATYSSDRSILLFGAADDNFVGNTGHPLPSYNYQRPLVTKISLSNFSILNKTYLGSFNTSHTIGVIYGIAPATDGIYTSGINAGDFGTSFHPFQLYPTTTSFRNNIFSKFDWNGNLIWNQFLGSTTIDSLEIPAIISYLSESNKIKAFTFSPENGMQYTGLNIPTTGVGINPYQRTTLNIDASNGHYQSIHYETSFYNYPPTAQEPTYNIISVAEACGGRLVRLQNVIDLSTEVGVLEISTRPASEEP</sequence>